<name>A0A5S9NL93_9GAMM</name>
<evidence type="ECO:0000313" key="3">
    <source>
        <dbReference type="EMBL" id="CAA0091011.1"/>
    </source>
</evidence>
<dbReference type="GO" id="GO:0046685">
    <property type="term" value="P:response to arsenic-containing substance"/>
    <property type="evidence" value="ECO:0007669"/>
    <property type="project" value="UniProtKB-KW"/>
</dbReference>
<evidence type="ECO:0000256" key="1">
    <source>
        <dbReference type="ARBA" id="ARBA00022849"/>
    </source>
</evidence>
<dbReference type="SMART" id="SM00226">
    <property type="entry name" value="LMWPc"/>
    <property type="match status" value="1"/>
</dbReference>
<proteinExistence type="predicted"/>
<dbReference type="InterPro" id="IPR036196">
    <property type="entry name" value="Ptyr_pPase_sf"/>
</dbReference>
<dbReference type="AlphaFoldDB" id="A0A5S9NL93"/>
<gene>
    <name evidence="3" type="primary">arsC</name>
    <name evidence="3" type="ORF">DPBNPPHM_02965</name>
</gene>
<evidence type="ECO:0000313" key="4">
    <source>
        <dbReference type="Proteomes" id="UP000434580"/>
    </source>
</evidence>
<evidence type="ECO:0000259" key="2">
    <source>
        <dbReference type="SMART" id="SM00226"/>
    </source>
</evidence>
<dbReference type="Gene3D" id="3.40.50.2300">
    <property type="match status" value="1"/>
</dbReference>
<reference evidence="3 4" key="1">
    <citation type="submission" date="2019-11" db="EMBL/GenBank/DDBJ databases">
        <authorList>
            <person name="Holert J."/>
        </authorList>
    </citation>
    <scope>NUCLEOTIDE SEQUENCE [LARGE SCALE GENOMIC DNA]</scope>
    <source>
        <strain evidence="3">BC5_2</strain>
    </source>
</reference>
<sequence>MNILFICTHNRCRSIVAEAVGNHVRQLHERNDIHFASAGSEPEGQVFPGAIEHLGSHGINTDGLRSKSWDELEDFKADIVIPVCDKAAGEACPLFLAPALRIQWPLSDPSKIALDPASTQEQANAAFATLISTLTQRIETMIQIIDSTPDLQQLGERLQAVAD</sequence>
<keyword evidence="1" id="KW-0059">Arsenical resistance</keyword>
<dbReference type="OrthoDB" id="9793058at2"/>
<dbReference type="SUPFAM" id="SSF52788">
    <property type="entry name" value="Phosphotyrosine protein phosphatases I"/>
    <property type="match status" value="1"/>
</dbReference>
<dbReference type="PANTHER" id="PTHR43428">
    <property type="entry name" value="ARSENATE REDUCTASE"/>
    <property type="match status" value="1"/>
</dbReference>
<organism evidence="3 4">
    <name type="scientific">BD1-7 clade bacterium</name>
    <dbReference type="NCBI Taxonomy" id="2029982"/>
    <lineage>
        <taxon>Bacteria</taxon>
        <taxon>Pseudomonadati</taxon>
        <taxon>Pseudomonadota</taxon>
        <taxon>Gammaproteobacteria</taxon>
        <taxon>Cellvibrionales</taxon>
        <taxon>Spongiibacteraceae</taxon>
        <taxon>BD1-7 clade</taxon>
    </lineage>
</organism>
<keyword evidence="3" id="KW-0560">Oxidoreductase</keyword>
<dbReference type="Proteomes" id="UP000434580">
    <property type="component" value="Unassembled WGS sequence"/>
</dbReference>
<dbReference type="GO" id="GO:0030612">
    <property type="term" value="F:arsenate reductase (thioredoxin) activity"/>
    <property type="evidence" value="ECO:0007669"/>
    <property type="project" value="UniProtKB-EC"/>
</dbReference>
<feature type="domain" description="Phosphotyrosine protein phosphatase I" evidence="2">
    <location>
        <begin position="1"/>
        <end position="144"/>
    </location>
</feature>
<accession>A0A5S9NL93</accession>
<protein>
    <submittedName>
        <fullName evidence="3">Arsenate reductase</fullName>
        <ecNumber evidence="3">1.20.4.4</ecNumber>
    </submittedName>
</protein>
<dbReference type="EMBL" id="CACSII010000002">
    <property type="protein sequence ID" value="CAA0091011.1"/>
    <property type="molecule type" value="Genomic_DNA"/>
</dbReference>
<dbReference type="CDD" id="cd16345">
    <property type="entry name" value="LMWP_ArsC"/>
    <property type="match status" value="1"/>
</dbReference>
<dbReference type="PANTHER" id="PTHR43428:SF1">
    <property type="entry name" value="ARSENATE REDUCTASE"/>
    <property type="match status" value="1"/>
</dbReference>
<dbReference type="EC" id="1.20.4.4" evidence="3"/>
<dbReference type="InterPro" id="IPR023485">
    <property type="entry name" value="Ptyr_pPase"/>
</dbReference>
<dbReference type="Pfam" id="PF01451">
    <property type="entry name" value="LMWPc"/>
    <property type="match status" value="1"/>
</dbReference>